<keyword evidence="3" id="KW-1185">Reference proteome</keyword>
<dbReference type="EMBL" id="JBHTMO010000022">
    <property type="protein sequence ID" value="MFD1393364.1"/>
    <property type="molecule type" value="Genomic_DNA"/>
</dbReference>
<dbReference type="PROSITE" id="PS50943">
    <property type="entry name" value="HTH_CROC1"/>
    <property type="match status" value="1"/>
</dbReference>
<evidence type="ECO:0000313" key="3">
    <source>
        <dbReference type="Proteomes" id="UP001597249"/>
    </source>
</evidence>
<dbReference type="CDD" id="cd00093">
    <property type="entry name" value="HTH_XRE"/>
    <property type="match status" value="1"/>
</dbReference>
<dbReference type="InterPro" id="IPR001387">
    <property type="entry name" value="Cro/C1-type_HTH"/>
</dbReference>
<dbReference type="Proteomes" id="UP001597249">
    <property type="component" value="Unassembled WGS sequence"/>
</dbReference>
<feature type="domain" description="HTH cro/C1-type" evidence="1">
    <location>
        <begin position="28"/>
        <end position="84"/>
    </location>
</feature>
<dbReference type="Pfam" id="PF01381">
    <property type="entry name" value="HTH_3"/>
    <property type="match status" value="1"/>
</dbReference>
<evidence type="ECO:0000259" key="1">
    <source>
        <dbReference type="PROSITE" id="PS50943"/>
    </source>
</evidence>
<accession>A0ABW4B8Z5</accession>
<sequence>MTTWKDYKKTITAISPSEMSVIDTLAYLHSERIRQGISQRTLTTRIGMKQPQIARIEKLDSSPSLETLQRYASGLGLKVSLTVSA</sequence>
<reference evidence="3" key="1">
    <citation type="journal article" date="2019" name="Int. J. Syst. Evol. Microbiol.">
        <title>The Global Catalogue of Microorganisms (GCM) 10K type strain sequencing project: providing services to taxonomists for standard genome sequencing and annotation.</title>
        <authorList>
            <consortium name="The Broad Institute Genomics Platform"/>
            <consortium name="The Broad Institute Genome Sequencing Center for Infectious Disease"/>
            <person name="Wu L."/>
            <person name="Ma J."/>
        </authorList>
    </citation>
    <scope>NUCLEOTIDE SEQUENCE [LARGE SCALE GENOMIC DNA]</scope>
    <source>
        <strain evidence="3">CCM 8911</strain>
    </source>
</reference>
<organism evidence="2 3">
    <name type="scientific">Lacticaseibacillus jixianensis</name>
    <dbReference type="NCBI Taxonomy" id="2486012"/>
    <lineage>
        <taxon>Bacteria</taxon>
        <taxon>Bacillati</taxon>
        <taxon>Bacillota</taxon>
        <taxon>Bacilli</taxon>
        <taxon>Lactobacillales</taxon>
        <taxon>Lactobacillaceae</taxon>
        <taxon>Lacticaseibacillus</taxon>
    </lineage>
</organism>
<comment type="caution">
    <text evidence="2">The sequence shown here is derived from an EMBL/GenBank/DDBJ whole genome shotgun (WGS) entry which is preliminary data.</text>
</comment>
<dbReference type="RefSeq" id="WP_125586064.1">
    <property type="nucleotide sequence ID" value="NZ_JBHTMO010000022.1"/>
</dbReference>
<dbReference type="InterPro" id="IPR010982">
    <property type="entry name" value="Lambda_DNA-bd_dom_sf"/>
</dbReference>
<name>A0ABW4B8Z5_9LACO</name>
<proteinExistence type="predicted"/>
<dbReference type="Gene3D" id="1.10.260.40">
    <property type="entry name" value="lambda repressor-like DNA-binding domains"/>
    <property type="match status" value="1"/>
</dbReference>
<protein>
    <submittedName>
        <fullName evidence="2">Helix-turn-helix domain-containing protein</fullName>
    </submittedName>
</protein>
<dbReference type="SMART" id="SM00530">
    <property type="entry name" value="HTH_XRE"/>
    <property type="match status" value="1"/>
</dbReference>
<dbReference type="SUPFAM" id="SSF47413">
    <property type="entry name" value="lambda repressor-like DNA-binding domains"/>
    <property type="match status" value="1"/>
</dbReference>
<evidence type="ECO:0000313" key="2">
    <source>
        <dbReference type="EMBL" id="MFD1393364.1"/>
    </source>
</evidence>
<gene>
    <name evidence="2" type="ORF">ACFQ3L_07230</name>
</gene>